<dbReference type="InterPro" id="IPR051050">
    <property type="entry name" value="Lipid_II_flippase_MurJ/MviN"/>
</dbReference>
<dbReference type="GO" id="GO:0009252">
    <property type="term" value="P:peptidoglycan biosynthetic process"/>
    <property type="evidence" value="ECO:0007669"/>
    <property type="project" value="UniProtKB-KW"/>
</dbReference>
<dbReference type="NCBIfam" id="TIGR01695">
    <property type="entry name" value="murJ_mviN"/>
    <property type="match status" value="1"/>
</dbReference>
<dbReference type="AlphaFoldDB" id="X0RV97"/>
<feature type="non-terminal residue" evidence="9">
    <location>
        <position position="1"/>
    </location>
</feature>
<keyword evidence="5" id="KW-0573">Peptidoglycan synthesis</keyword>
<feature type="transmembrane region" description="Helical" evidence="8">
    <location>
        <begin position="102"/>
        <end position="123"/>
    </location>
</feature>
<dbReference type="GO" id="GO:0008360">
    <property type="term" value="P:regulation of cell shape"/>
    <property type="evidence" value="ECO:0007669"/>
    <property type="project" value="UniProtKB-KW"/>
</dbReference>
<sequence>FSVMGAGHLYDMYRTANRIPNAFRGLFAEGTLHAAFVPTLAGLTGKDGDRREAVELFRGLLAVMLLVVGLVVAVGILASPWLVRLYAEGFSATPGKLETTVLMNRIMFPYLLLISLAALLQAVLNSHEKFLLAASTPMFYNLTIAGTAWWVLPRVANPAPVLSAAVLVGGLLQFVVQAPAVRRLGFSLRPLWNGFADPQVKAVLLLMLPGIPVLGINQINQLVSNRFASFIDSGVSYTYGAYRVTELVFGAVVVQLTTVLLPLLSRELKENPEHAPRTLVGTITLVSFVTLPAAVIMAVLSRPVIGLLFGGGRFDPVDVTVTAATLAAYAFSLVGTGHVKVMATAFFAQKNTRTPMWG</sequence>
<dbReference type="Pfam" id="PF03023">
    <property type="entry name" value="MurJ"/>
    <property type="match status" value="1"/>
</dbReference>
<dbReference type="PANTHER" id="PTHR47019">
    <property type="entry name" value="LIPID II FLIPPASE MURJ"/>
    <property type="match status" value="1"/>
</dbReference>
<keyword evidence="2" id="KW-1003">Cell membrane</keyword>
<evidence type="ECO:0000256" key="6">
    <source>
        <dbReference type="ARBA" id="ARBA00022989"/>
    </source>
</evidence>
<evidence type="ECO:0000256" key="8">
    <source>
        <dbReference type="SAM" id="Phobius"/>
    </source>
</evidence>
<dbReference type="EMBL" id="BARS01008870">
    <property type="protein sequence ID" value="GAF67672.1"/>
    <property type="molecule type" value="Genomic_DNA"/>
</dbReference>
<protein>
    <recommendedName>
        <fullName evidence="10">Murein biosynthesis integral membrane protein MurJ</fullName>
    </recommendedName>
</protein>
<dbReference type="GO" id="GO:0034204">
    <property type="term" value="P:lipid translocation"/>
    <property type="evidence" value="ECO:0007669"/>
    <property type="project" value="TreeGrafter"/>
</dbReference>
<evidence type="ECO:0000256" key="3">
    <source>
        <dbReference type="ARBA" id="ARBA00022692"/>
    </source>
</evidence>
<reference evidence="9" key="1">
    <citation type="journal article" date="2014" name="Front. Microbiol.">
        <title>High frequency of phylogenetically diverse reductive dehalogenase-homologous genes in deep subseafloor sedimentary metagenomes.</title>
        <authorList>
            <person name="Kawai M."/>
            <person name="Futagami T."/>
            <person name="Toyoda A."/>
            <person name="Takaki Y."/>
            <person name="Nishi S."/>
            <person name="Hori S."/>
            <person name="Arai W."/>
            <person name="Tsubouchi T."/>
            <person name="Morono Y."/>
            <person name="Uchiyama I."/>
            <person name="Ito T."/>
            <person name="Fujiyama A."/>
            <person name="Inagaki F."/>
            <person name="Takami H."/>
        </authorList>
    </citation>
    <scope>NUCLEOTIDE SEQUENCE</scope>
    <source>
        <strain evidence="9">Expedition CK06-06</strain>
    </source>
</reference>
<gene>
    <name evidence="9" type="ORF">S01H1_16814</name>
</gene>
<name>X0RV97_9ZZZZ</name>
<feature type="transmembrane region" description="Helical" evidence="8">
    <location>
        <begin position="158"/>
        <end position="181"/>
    </location>
</feature>
<proteinExistence type="predicted"/>
<keyword evidence="6 8" id="KW-1133">Transmembrane helix</keyword>
<dbReference type="GO" id="GO:0015648">
    <property type="term" value="F:lipid-linked peptidoglycan transporter activity"/>
    <property type="evidence" value="ECO:0007669"/>
    <property type="project" value="TreeGrafter"/>
</dbReference>
<evidence type="ECO:0000256" key="5">
    <source>
        <dbReference type="ARBA" id="ARBA00022984"/>
    </source>
</evidence>
<comment type="subcellular location">
    <subcellularLocation>
        <location evidence="1">Cell membrane</location>
        <topology evidence="1">Multi-pass membrane protein</topology>
    </subcellularLocation>
</comment>
<evidence type="ECO:0000256" key="2">
    <source>
        <dbReference type="ARBA" id="ARBA00022475"/>
    </source>
</evidence>
<evidence type="ECO:0000313" key="9">
    <source>
        <dbReference type="EMBL" id="GAF67672.1"/>
    </source>
</evidence>
<keyword evidence="3 8" id="KW-0812">Transmembrane</keyword>
<evidence type="ECO:0000256" key="1">
    <source>
        <dbReference type="ARBA" id="ARBA00004651"/>
    </source>
</evidence>
<dbReference type="GO" id="GO:0005886">
    <property type="term" value="C:plasma membrane"/>
    <property type="evidence" value="ECO:0007669"/>
    <property type="project" value="UniProtKB-SubCell"/>
</dbReference>
<comment type="caution">
    <text evidence="9">The sequence shown here is derived from an EMBL/GenBank/DDBJ whole genome shotgun (WGS) entry which is preliminary data.</text>
</comment>
<dbReference type="InterPro" id="IPR004268">
    <property type="entry name" value="MurJ"/>
</dbReference>
<evidence type="ECO:0000256" key="4">
    <source>
        <dbReference type="ARBA" id="ARBA00022960"/>
    </source>
</evidence>
<feature type="transmembrane region" description="Helical" evidence="8">
    <location>
        <begin position="276"/>
        <end position="300"/>
    </location>
</feature>
<keyword evidence="7 8" id="KW-0472">Membrane</keyword>
<feature type="transmembrane region" description="Helical" evidence="8">
    <location>
        <begin position="320"/>
        <end position="348"/>
    </location>
</feature>
<keyword evidence="4" id="KW-0133">Cell shape</keyword>
<evidence type="ECO:0008006" key="10">
    <source>
        <dbReference type="Google" id="ProtNLM"/>
    </source>
</evidence>
<feature type="transmembrane region" description="Helical" evidence="8">
    <location>
        <begin position="60"/>
        <end position="82"/>
    </location>
</feature>
<accession>X0RV97</accession>
<organism evidence="9">
    <name type="scientific">marine sediment metagenome</name>
    <dbReference type="NCBI Taxonomy" id="412755"/>
    <lineage>
        <taxon>unclassified sequences</taxon>
        <taxon>metagenomes</taxon>
        <taxon>ecological metagenomes</taxon>
    </lineage>
</organism>
<dbReference type="CDD" id="cd13123">
    <property type="entry name" value="MATE_MurJ_like"/>
    <property type="match status" value="1"/>
</dbReference>
<dbReference type="PRINTS" id="PR01806">
    <property type="entry name" value="VIRFACTRMVIN"/>
</dbReference>
<feature type="non-terminal residue" evidence="9">
    <location>
        <position position="358"/>
    </location>
</feature>
<dbReference type="PANTHER" id="PTHR47019:SF1">
    <property type="entry name" value="LIPID II FLIPPASE MURJ"/>
    <property type="match status" value="1"/>
</dbReference>
<feature type="transmembrane region" description="Helical" evidence="8">
    <location>
        <begin position="130"/>
        <end position="152"/>
    </location>
</feature>
<feature type="transmembrane region" description="Helical" evidence="8">
    <location>
        <begin position="202"/>
        <end position="220"/>
    </location>
</feature>
<evidence type="ECO:0000256" key="7">
    <source>
        <dbReference type="ARBA" id="ARBA00023136"/>
    </source>
</evidence>
<feature type="transmembrane region" description="Helical" evidence="8">
    <location>
        <begin position="240"/>
        <end position="264"/>
    </location>
</feature>